<evidence type="ECO:0000256" key="1">
    <source>
        <dbReference type="ARBA" id="ARBA00022723"/>
    </source>
</evidence>
<evidence type="ECO:0000259" key="2">
    <source>
        <dbReference type="Pfam" id="PF01557"/>
    </source>
</evidence>
<dbReference type="RefSeq" id="WP_085822116.1">
    <property type="nucleotide sequence ID" value="NZ_FWFP01000004.1"/>
</dbReference>
<organism evidence="3 4">
    <name type="scientific">Ruegeria meonggei</name>
    <dbReference type="NCBI Taxonomy" id="1446476"/>
    <lineage>
        <taxon>Bacteria</taxon>
        <taxon>Pseudomonadati</taxon>
        <taxon>Pseudomonadota</taxon>
        <taxon>Alphaproteobacteria</taxon>
        <taxon>Rhodobacterales</taxon>
        <taxon>Roseobacteraceae</taxon>
        <taxon>Ruegeria</taxon>
    </lineage>
</organism>
<dbReference type="EC" id="4.3.2.3" evidence="3"/>
<dbReference type="GO" id="GO:0046872">
    <property type="term" value="F:metal ion binding"/>
    <property type="evidence" value="ECO:0007669"/>
    <property type="project" value="UniProtKB-KW"/>
</dbReference>
<feature type="domain" description="Fumarylacetoacetase-like C-terminal" evidence="2">
    <location>
        <begin position="73"/>
        <end position="279"/>
    </location>
</feature>
<dbReference type="AlphaFoldDB" id="A0A1X6Z003"/>
<dbReference type="Gene3D" id="3.90.850.10">
    <property type="entry name" value="Fumarylacetoacetase-like, C-terminal domain"/>
    <property type="match status" value="1"/>
</dbReference>
<dbReference type="EMBL" id="FWFP01000004">
    <property type="protein sequence ID" value="SLN36355.1"/>
    <property type="molecule type" value="Genomic_DNA"/>
</dbReference>
<name>A0A1X6Z003_9RHOB</name>
<dbReference type="InterPro" id="IPR036663">
    <property type="entry name" value="Fumarylacetoacetase_C_sf"/>
</dbReference>
<evidence type="ECO:0000313" key="3">
    <source>
        <dbReference type="EMBL" id="SLN36355.1"/>
    </source>
</evidence>
<keyword evidence="4" id="KW-1185">Reference proteome</keyword>
<proteinExistence type="predicted"/>
<evidence type="ECO:0000313" key="4">
    <source>
        <dbReference type="Proteomes" id="UP000193778"/>
    </source>
</evidence>
<dbReference type="GO" id="GO:0050385">
    <property type="term" value="F:ureidoglycolate lyase activity"/>
    <property type="evidence" value="ECO:0007669"/>
    <property type="project" value="UniProtKB-EC"/>
</dbReference>
<dbReference type="InterPro" id="IPR011234">
    <property type="entry name" value="Fumarylacetoacetase-like_C"/>
</dbReference>
<accession>A0A1X6Z003</accession>
<keyword evidence="3" id="KW-0456">Lyase</keyword>
<dbReference type="PANTHER" id="PTHR11820:SF112">
    <property type="entry name" value="FUMARYLACETOACETATE HYDROLASE FAMILY PROTEIN (AFU_ORTHOLOGUE AFUA_1G02370)-RELATED"/>
    <property type="match status" value="1"/>
</dbReference>
<dbReference type="Proteomes" id="UP000193778">
    <property type="component" value="Unassembled WGS sequence"/>
</dbReference>
<gene>
    <name evidence="3" type="ORF">RUM8411_01565</name>
</gene>
<dbReference type="Pfam" id="PF01557">
    <property type="entry name" value="FAA_hydrolase"/>
    <property type="match status" value="1"/>
</dbReference>
<sequence>MKFATFTASGDTFFGAITDQGAIALNDDFPNHTSLFEVIAAGAFDQLLTAAEGKPVTHTDFAYEMVMPDARRILCVGVNFPDRNAEYKDGSTQPQYMSLFPRFASGFTGHNRPLIRPPENHTLDYEGEVAIVIGKAGRRIAQAEAYDHIAALTLCNEGTIRDWVRHAKFNVTQGKNWDKSGAIGPWLVPFADAAQLDEARIQTHVNGELRQDDTLNRMMFPIRREIEYISTFMTLQPGDVIITGTPTGAGARFDPPKYLVPGDVVEVSVEGIGTLCNTVEDEQP</sequence>
<dbReference type="PANTHER" id="PTHR11820">
    <property type="entry name" value="ACYLPYRUVASE"/>
    <property type="match status" value="1"/>
</dbReference>
<keyword evidence="1" id="KW-0479">Metal-binding</keyword>
<protein>
    <submittedName>
        <fullName evidence="3">Ureidoglycolate lyase</fullName>
        <ecNumber evidence="3">4.3.2.3</ecNumber>
    </submittedName>
</protein>
<dbReference type="FunFam" id="3.90.850.10:FF:000008">
    <property type="entry name" value="FAA hydrolase family protein"/>
    <property type="match status" value="1"/>
</dbReference>
<dbReference type="OrthoDB" id="5197601at2"/>
<dbReference type="SUPFAM" id="SSF56529">
    <property type="entry name" value="FAH"/>
    <property type="match status" value="1"/>
</dbReference>
<reference evidence="4" key="1">
    <citation type="submission" date="2017-03" db="EMBL/GenBank/DDBJ databases">
        <authorList>
            <person name="Rodrigo-Torres L."/>
            <person name="Arahal R.D."/>
            <person name="Lucena T."/>
        </authorList>
    </citation>
    <scope>NUCLEOTIDE SEQUENCE [LARGE SCALE GENOMIC DNA]</scope>
    <source>
        <strain evidence="4">CECT 8411</strain>
    </source>
</reference>